<dbReference type="EMBL" id="JACRTP010000001">
    <property type="protein sequence ID" value="MBC8627151.1"/>
    <property type="molecule type" value="Genomic_DNA"/>
</dbReference>
<dbReference type="PRINTS" id="PR00151">
    <property type="entry name" value="PORPHBDMNASE"/>
</dbReference>
<dbReference type="CDD" id="cd11642">
    <property type="entry name" value="SUMT"/>
    <property type="match status" value="1"/>
</dbReference>
<evidence type="ECO:0000256" key="3">
    <source>
        <dbReference type="ARBA" id="ARBA00022679"/>
    </source>
</evidence>
<feature type="domain" description="Tetrapyrrole biosynthesis uroporphyrinogen III synthase" evidence="11">
    <location>
        <begin position="556"/>
        <end position="781"/>
    </location>
</feature>
<keyword evidence="3 7" id="KW-0808">Transferase</keyword>
<dbReference type="PROSITE" id="PS00840">
    <property type="entry name" value="SUMT_2"/>
    <property type="match status" value="1"/>
</dbReference>
<dbReference type="InterPro" id="IPR036108">
    <property type="entry name" value="4pyrrol_syn_uPrphyn_synt_sf"/>
</dbReference>
<dbReference type="NCBIfam" id="NF004790">
    <property type="entry name" value="PRK06136.1"/>
    <property type="match status" value="1"/>
</dbReference>
<dbReference type="SUPFAM" id="SSF69618">
    <property type="entry name" value="HemD-like"/>
    <property type="match status" value="1"/>
</dbReference>
<evidence type="ECO:0000256" key="6">
    <source>
        <dbReference type="ARBA" id="ARBA00048169"/>
    </source>
</evidence>
<comment type="similarity">
    <text evidence="7">Belongs to the HMBS family.</text>
</comment>
<comment type="caution">
    <text evidence="13">The sequence shown here is derived from an EMBL/GenBank/DDBJ whole genome shotgun (WGS) entry which is preliminary data.</text>
</comment>
<dbReference type="InterPro" id="IPR003043">
    <property type="entry name" value="Uropor_MeTrfase_CS"/>
</dbReference>
<feature type="domain" description="Tetrapyrrole methylase" evidence="9">
    <location>
        <begin position="294"/>
        <end position="505"/>
    </location>
</feature>
<feature type="domain" description="Porphobilinogen deaminase C-terminal" evidence="12">
    <location>
        <begin position="223"/>
        <end position="290"/>
    </location>
</feature>
<comment type="miscellaneous">
    <text evidence="7">The porphobilinogen subunits are added to the dipyrromethane group.</text>
</comment>
<dbReference type="HAMAP" id="MF_00260">
    <property type="entry name" value="Porphobil_deam"/>
    <property type="match status" value="1"/>
</dbReference>
<name>A0ABR7P8D7_9FIRM</name>
<dbReference type="Pfam" id="PF00590">
    <property type="entry name" value="TP_methylase"/>
    <property type="match status" value="1"/>
</dbReference>
<dbReference type="Pfam" id="PF01379">
    <property type="entry name" value="Porphobil_deam"/>
    <property type="match status" value="1"/>
</dbReference>
<keyword evidence="14" id="KW-1185">Reference proteome</keyword>
<dbReference type="InterPro" id="IPR014777">
    <property type="entry name" value="4pyrrole_Mease_sub1"/>
</dbReference>
<dbReference type="InterPro" id="IPR000860">
    <property type="entry name" value="HemC"/>
</dbReference>
<evidence type="ECO:0000256" key="5">
    <source>
        <dbReference type="ARBA" id="ARBA00023244"/>
    </source>
</evidence>
<dbReference type="SUPFAM" id="SSF53850">
    <property type="entry name" value="Periplasmic binding protein-like II"/>
    <property type="match status" value="1"/>
</dbReference>
<keyword evidence="4" id="KW-0949">S-adenosyl-L-methionine</keyword>
<evidence type="ECO:0000313" key="14">
    <source>
        <dbReference type="Proteomes" id="UP000661649"/>
    </source>
</evidence>
<comment type="subunit">
    <text evidence="7">Monomer.</text>
</comment>
<sequence length="790" mass="87018">MSKKVIIGSRESRLAVIQSEMVRDYILSYNKDCEVELLTMKTTGDKILDRTLDKVGGKGLFVKELDKALLEKKSQLSVHSLKDMPMEVPEELPLLAFSKREDPRDVLVLPEGIKELDESKPIGCSSLRRTLQLKELYPNMKFKSVRGNVQTRLKKLDEGQYSALVLAAAGLKRLKLENRISRYFEPEEVLPAAGQGILAIQGRKDEDYSYLDGYNDEDSECAALAERAFVRYLDGGCSSPVAAHAKVEKDKIILTGLYYEEESGAWRKASLRGKREEAEELGIRLAKQLKHPGKVWLVGAGPGDIGLFTLKGMEVLKNAEVVVYDSLVGQGVLSKIPKGVRLINVGKRASHHTMPQEQINQVLAEEAKKGLRVVRLKGGDPFLFGRGGEELELLHKEGIPYEVVPGVTSSIAVPAYNGIPVTHRDFCSSLHIITGHKKKGDTYDIDFKALVNTKGTLVFLMGVSALEDICNSLLQAGMDEEMPAAILQKGTTAGQKRIVATVSTLAEEVKKQGIETPAIIVVGKVCALADEFAWYEKLPLFGCKVLVTRPKETISSMAHKLRLLGAEVLELPAIRTEPLEDQSLLKEALKELDSYQWIAFTSPIGVKVFFDEMKQNSVDVRKLGQVKIASIGKGTRKALEERGLFVDLMPAVFDGDSLGKVLCEVCEGTEKILIPRAKIGGKEILAQLAKKPGLIVNDVPTYDTFYEEQEIIDIKNLFENGEIQTAVFTSASTVRGFVNAVSGLDFEKVRAACIGKQTKAEADSYGMQTFMAKEATIDSVTDLVVDLNKK</sequence>
<evidence type="ECO:0000313" key="13">
    <source>
        <dbReference type="EMBL" id="MBC8627151.1"/>
    </source>
</evidence>
<evidence type="ECO:0000256" key="2">
    <source>
        <dbReference type="ARBA" id="ARBA00022603"/>
    </source>
</evidence>
<dbReference type="PANTHER" id="PTHR45790:SF3">
    <property type="entry name" value="S-ADENOSYL-L-METHIONINE-DEPENDENT UROPORPHYRINOGEN III METHYLTRANSFERASE, CHLOROPLASTIC"/>
    <property type="match status" value="1"/>
</dbReference>
<evidence type="ECO:0000259" key="10">
    <source>
        <dbReference type="Pfam" id="PF01379"/>
    </source>
</evidence>
<dbReference type="EC" id="2.5.1.61" evidence="7"/>
<comment type="function">
    <text evidence="1 7">Tetrapolymerization of the monopyrrole PBG into the hydroxymethylbilane pre-uroporphyrinogen in several discrete steps.</text>
</comment>
<evidence type="ECO:0000256" key="7">
    <source>
        <dbReference type="HAMAP-Rule" id="MF_00260"/>
    </source>
</evidence>
<dbReference type="Gene3D" id="3.30.160.40">
    <property type="entry name" value="Porphobilinogen deaminase, C-terminal domain"/>
    <property type="match status" value="1"/>
</dbReference>
<dbReference type="InterPro" id="IPR022418">
    <property type="entry name" value="Porphobilinogen_deaminase_C"/>
</dbReference>
<dbReference type="GO" id="GO:0004418">
    <property type="term" value="F:hydroxymethylbilane synthase activity"/>
    <property type="evidence" value="ECO:0007669"/>
    <property type="project" value="UniProtKB-EC"/>
</dbReference>
<reference evidence="13 14" key="1">
    <citation type="submission" date="2020-08" db="EMBL/GenBank/DDBJ databases">
        <title>Genome public.</title>
        <authorList>
            <person name="Liu C."/>
            <person name="Sun Q."/>
        </authorList>
    </citation>
    <scope>NUCLEOTIDE SEQUENCE [LARGE SCALE GENOMIC DNA]</scope>
    <source>
        <strain evidence="13 14">3_YM_SP_D4_24.mj</strain>
    </source>
</reference>
<dbReference type="Gene3D" id="3.40.190.10">
    <property type="entry name" value="Periplasmic binding protein-like II"/>
    <property type="match status" value="2"/>
</dbReference>
<dbReference type="InterPro" id="IPR003754">
    <property type="entry name" value="4pyrrol_synth_uPrphyn_synth"/>
</dbReference>
<evidence type="ECO:0000259" key="12">
    <source>
        <dbReference type="Pfam" id="PF03900"/>
    </source>
</evidence>
<protein>
    <recommendedName>
        <fullName evidence="7">Porphobilinogen deaminase</fullName>
        <shortName evidence="7">PBG</shortName>
        <ecNumber evidence="7">2.5.1.61</ecNumber>
    </recommendedName>
    <alternativeName>
        <fullName evidence="7">Hydroxymethylbilane synthase</fullName>
        <shortName evidence="7">HMBS</shortName>
    </alternativeName>
    <alternativeName>
        <fullName evidence="7">Pre-uroporphyrinogen synthase</fullName>
    </alternativeName>
</protein>
<dbReference type="SUPFAM" id="SSF53790">
    <property type="entry name" value="Tetrapyrrole methylase"/>
    <property type="match status" value="1"/>
</dbReference>
<dbReference type="InterPro" id="IPR035996">
    <property type="entry name" value="4pyrrol_Methylase_sf"/>
</dbReference>
<comment type="similarity">
    <text evidence="8">Belongs to the precorrin methyltransferase family.</text>
</comment>
<dbReference type="CDD" id="cd06578">
    <property type="entry name" value="HemD"/>
    <property type="match status" value="1"/>
</dbReference>
<accession>A0ABR7P8D7</accession>
<dbReference type="NCBIfam" id="TIGR00212">
    <property type="entry name" value="hemC"/>
    <property type="match status" value="1"/>
</dbReference>
<feature type="modified residue" description="S-(dipyrrolylmethanemethyl)cysteine" evidence="7">
    <location>
        <position position="237"/>
    </location>
</feature>
<comment type="catalytic activity">
    <reaction evidence="6 7">
        <text>4 porphobilinogen + H2O = hydroxymethylbilane + 4 NH4(+)</text>
        <dbReference type="Rhea" id="RHEA:13185"/>
        <dbReference type="ChEBI" id="CHEBI:15377"/>
        <dbReference type="ChEBI" id="CHEBI:28938"/>
        <dbReference type="ChEBI" id="CHEBI:57845"/>
        <dbReference type="ChEBI" id="CHEBI:58126"/>
        <dbReference type="EC" id="2.5.1.61"/>
    </reaction>
</comment>
<dbReference type="InterPro" id="IPR014776">
    <property type="entry name" value="4pyrrole_Mease_sub2"/>
</dbReference>
<comment type="cofactor">
    <cofactor evidence="7">
        <name>dipyrromethane</name>
        <dbReference type="ChEBI" id="CHEBI:60342"/>
    </cofactor>
    <text evidence="7">Binds 1 dipyrromethane group covalently.</text>
</comment>
<dbReference type="InterPro" id="IPR006366">
    <property type="entry name" value="CobA/CysG_C"/>
</dbReference>
<dbReference type="InterPro" id="IPR000878">
    <property type="entry name" value="4pyrrol_Mease"/>
</dbReference>
<evidence type="ECO:0000256" key="4">
    <source>
        <dbReference type="ARBA" id="ARBA00022691"/>
    </source>
</evidence>
<dbReference type="InterPro" id="IPR036803">
    <property type="entry name" value="Porphobilinogen_deaminase_C_sf"/>
</dbReference>
<dbReference type="Gene3D" id="3.30.950.10">
    <property type="entry name" value="Methyltransferase, Cobalt-precorrin-4 Transmethylase, Domain 2"/>
    <property type="match status" value="1"/>
</dbReference>
<evidence type="ECO:0000259" key="9">
    <source>
        <dbReference type="Pfam" id="PF00590"/>
    </source>
</evidence>
<dbReference type="Gene3D" id="3.40.50.10090">
    <property type="match status" value="2"/>
</dbReference>
<evidence type="ECO:0000256" key="8">
    <source>
        <dbReference type="RuleBase" id="RU003960"/>
    </source>
</evidence>
<keyword evidence="2 8" id="KW-0489">Methyltransferase</keyword>
<evidence type="ECO:0000259" key="11">
    <source>
        <dbReference type="Pfam" id="PF02602"/>
    </source>
</evidence>
<proteinExistence type="inferred from homology"/>
<dbReference type="InterPro" id="IPR022417">
    <property type="entry name" value="Porphobilin_deaminase_N"/>
</dbReference>
<keyword evidence="5 7" id="KW-0627">Porphyrin biosynthesis</keyword>
<dbReference type="Pfam" id="PF03900">
    <property type="entry name" value="Porphobil_deamC"/>
    <property type="match status" value="1"/>
</dbReference>
<organism evidence="13 14">
    <name type="scientific">Blautia stercoris</name>
    <dbReference type="NCBI Taxonomy" id="871664"/>
    <lineage>
        <taxon>Bacteria</taxon>
        <taxon>Bacillati</taxon>
        <taxon>Bacillota</taxon>
        <taxon>Clostridia</taxon>
        <taxon>Lachnospirales</taxon>
        <taxon>Lachnospiraceae</taxon>
        <taxon>Blautia</taxon>
    </lineage>
</organism>
<dbReference type="NCBIfam" id="TIGR01469">
    <property type="entry name" value="cobA_cysG_Cterm"/>
    <property type="match status" value="1"/>
</dbReference>
<dbReference type="SUPFAM" id="SSF54782">
    <property type="entry name" value="Porphobilinogen deaminase (hydroxymethylbilane synthase), C-terminal domain"/>
    <property type="match status" value="1"/>
</dbReference>
<dbReference type="InterPro" id="IPR022419">
    <property type="entry name" value="Porphobilin_deaminase_cofac_BS"/>
</dbReference>
<evidence type="ECO:0000256" key="1">
    <source>
        <dbReference type="ARBA" id="ARBA00002869"/>
    </source>
</evidence>
<feature type="domain" description="Porphobilinogen deaminase N-terminal" evidence="10">
    <location>
        <begin position="6"/>
        <end position="207"/>
    </location>
</feature>
<dbReference type="PANTHER" id="PTHR45790">
    <property type="entry name" value="SIROHEME SYNTHASE-RELATED"/>
    <property type="match status" value="1"/>
</dbReference>
<dbReference type="PROSITE" id="PS00533">
    <property type="entry name" value="PORPHOBILINOGEN_DEAM"/>
    <property type="match status" value="1"/>
</dbReference>
<dbReference type="Pfam" id="PF02602">
    <property type="entry name" value="HEM4"/>
    <property type="match status" value="1"/>
</dbReference>
<dbReference type="InterPro" id="IPR050161">
    <property type="entry name" value="Siro_Cobalamin_biosynth"/>
</dbReference>
<gene>
    <name evidence="7 13" type="primary">hemC</name>
    <name evidence="13" type="ORF">H8712_00665</name>
</gene>
<dbReference type="Gene3D" id="3.40.1010.10">
    <property type="entry name" value="Cobalt-precorrin-4 Transmethylase, Domain 1"/>
    <property type="match status" value="1"/>
</dbReference>
<dbReference type="Proteomes" id="UP000661649">
    <property type="component" value="Unassembled WGS sequence"/>
</dbReference>